<gene>
    <name evidence="2" type="ORF">JKP88DRAFT_214451</name>
</gene>
<dbReference type="GO" id="GO:0009523">
    <property type="term" value="C:photosystem II"/>
    <property type="evidence" value="ECO:0007669"/>
    <property type="project" value="InterPro"/>
</dbReference>
<dbReference type="GO" id="GO:0005509">
    <property type="term" value="F:calcium ion binding"/>
    <property type="evidence" value="ECO:0007669"/>
    <property type="project" value="InterPro"/>
</dbReference>
<comment type="caution">
    <text evidence="2">The sequence shown here is derived from an EMBL/GenBank/DDBJ whole genome shotgun (WGS) entry which is preliminary data.</text>
</comment>
<dbReference type="OrthoDB" id="188983at2759"/>
<dbReference type="AlphaFoldDB" id="A0A835ZQD6"/>
<name>A0A835ZQD6_9STRA</name>
<dbReference type="InterPro" id="IPR008797">
    <property type="entry name" value="PSII_PsbQ"/>
</dbReference>
<dbReference type="EMBL" id="JAFCMP010000001">
    <property type="protein sequence ID" value="KAG5193158.1"/>
    <property type="molecule type" value="Genomic_DNA"/>
</dbReference>
<proteinExistence type="predicted"/>
<organism evidence="2 3">
    <name type="scientific">Tribonema minus</name>
    <dbReference type="NCBI Taxonomy" id="303371"/>
    <lineage>
        <taxon>Eukaryota</taxon>
        <taxon>Sar</taxon>
        <taxon>Stramenopiles</taxon>
        <taxon>Ochrophyta</taxon>
        <taxon>PX clade</taxon>
        <taxon>Xanthophyceae</taxon>
        <taxon>Tribonematales</taxon>
        <taxon>Tribonemataceae</taxon>
        <taxon>Tribonema</taxon>
    </lineage>
</organism>
<dbReference type="GO" id="GO:0015979">
    <property type="term" value="P:photosynthesis"/>
    <property type="evidence" value="ECO:0007669"/>
    <property type="project" value="InterPro"/>
</dbReference>
<feature type="chain" id="PRO_5032282214" evidence="1">
    <location>
        <begin position="19"/>
        <end position="207"/>
    </location>
</feature>
<evidence type="ECO:0000313" key="2">
    <source>
        <dbReference type="EMBL" id="KAG5193158.1"/>
    </source>
</evidence>
<keyword evidence="3" id="KW-1185">Reference proteome</keyword>
<dbReference type="GO" id="GO:0019898">
    <property type="term" value="C:extrinsic component of membrane"/>
    <property type="evidence" value="ECO:0007669"/>
    <property type="project" value="InterPro"/>
</dbReference>
<protein>
    <submittedName>
        <fullName evidence="2">Uncharacterized protein</fullName>
    </submittedName>
</protein>
<accession>A0A835ZQD6</accession>
<dbReference type="Proteomes" id="UP000664859">
    <property type="component" value="Unassembled WGS sequence"/>
</dbReference>
<sequence>MKTIAIAAAACAAASVEGFVLAPAGTQCSSVVMSAEPLDRRAFAGNAAVALAGLTAFSQGASAAKYFGDKNDYPEVVKPEDAVKDDAAFGSAETKSAVSDIKGYKQAVVELQSALKADPQADLRSQLKRSFEYSKLRTSLNTAGAAFDEDSQRGLDRITRLILQDAVEFEEASKLKPGTTRNQRKLSLMTTKLTKLSSELDEMLKFF</sequence>
<dbReference type="Pfam" id="PF05757">
    <property type="entry name" value="PsbQ"/>
    <property type="match status" value="1"/>
</dbReference>
<evidence type="ECO:0000313" key="3">
    <source>
        <dbReference type="Proteomes" id="UP000664859"/>
    </source>
</evidence>
<reference evidence="2" key="1">
    <citation type="submission" date="2021-02" db="EMBL/GenBank/DDBJ databases">
        <title>First Annotated Genome of the Yellow-green Alga Tribonema minus.</title>
        <authorList>
            <person name="Mahan K.M."/>
        </authorList>
    </citation>
    <scope>NUCLEOTIDE SEQUENCE</scope>
    <source>
        <strain evidence="2">UTEX B ZZ1240</strain>
    </source>
</reference>
<keyword evidence="1" id="KW-0732">Signal</keyword>
<evidence type="ECO:0000256" key="1">
    <source>
        <dbReference type="SAM" id="SignalP"/>
    </source>
</evidence>
<feature type="signal peptide" evidence="1">
    <location>
        <begin position="1"/>
        <end position="18"/>
    </location>
</feature>